<feature type="domain" description="AP2/ERF" evidence="10">
    <location>
        <begin position="138"/>
        <end position="195"/>
    </location>
</feature>
<evidence type="ECO:0000256" key="5">
    <source>
        <dbReference type="ARBA" id="ARBA00023159"/>
    </source>
</evidence>
<evidence type="ECO:0000256" key="8">
    <source>
        <dbReference type="ARBA" id="ARBA00024343"/>
    </source>
</evidence>
<evidence type="ECO:0000256" key="2">
    <source>
        <dbReference type="ARBA" id="ARBA00022745"/>
    </source>
</evidence>
<dbReference type="InterPro" id="IPR001471">
    <property type="entry name" value="AP2/ERF_dom"/>
</dbReference>
<keyword evidence="4" id="KW-0238">DNA-binding</keyword>
<dbReference type="Pfam" id="PF00847">
    <property type="entry name" value="AP2"/>
    <property type="match status" value="1"/>
</dbReference>
<feature type="region of interest" description="Disordered" evidence="9">
    <location>
        <begin position="227"/>
        <end position="262"/>
    </location>
</feature>
<dbReference type="GO" id="GO:0005634">
    <property type="term" value="C:nucleus"/>
    <property type="evidence" value="ECO:0007669"/>
    <property type="project" value="UniProtKB-SubCell"/>
</dbReference>
<reference evidence="12" key="1">
    <citation type="journal article" date="2013" name="Science">
        <title>The Amborella genome and the evolution of flowering plants.</title>
        <authorList>
            <consortium name="Amborella Genome Project"/>
        </authorList>
    </citation>
    <scope>NUCLEOTIDE SEQUENCE [LARGE SCALE GENOMIC DNA]</scope>
</reference>
<keyword evidence="2" id="KW-0936">Ethylene signaling pathway</keyword>
<dbReference type="InterPro" id="IPR016177">
    <property type="entry name" value="DNA-bd_dom_sf"/>
</dbReference>
<accession>W1P027</accession>
<dbReference type="KEGG" id="atr:18428348"/>
<dbReference type="GO" id="GO:0000976">
    <property type="term" value="F:transcription cis-regulatory region binding"/>
    <property type="evidence" value="ECO:0007669"/>
    <property type="project" value="UniProtKB-ARBA"/>
</dbReference>
<dbReference type="FunFam" id="3.30.730.10:FF:000001">
    <property type="entry name" value="Ethylene-responsive transcription factor 2"/>
    <property type="match status" value="1"/>
</dbReference>
<evidence type="ECO:0000256" key="3">
    <source>
        <dbReference type="ARBA" id="ARBA00023015"/>
    </source>
</evidence>
<dbReference type="Proteomes" id="UP000017836">
    <property type="component" value="Unassembled WGS sequence"/>
</dbReference>
<feature type="compositionally biased region" description="Basic and acidic residues" evidence="9">
    <location>
        <begin position="227"/>
        <end position="236"/>
    </location>
</feature>
<dbReference type="InterPro" id="IPR051758">
    <property type="entry name" value="ERF/AP2-like"/>
</dbReference>
<evidence type="ECO:0000259" key="10">
    <source>
        <dbReference type="PROSITE" id="PS51032"/>
    </source>
</evidence>
<comment type="subcellular location">
    <subcellularLocation>
        <location evidence="1">Nucleus</location>
    </subcellularLocation>
</comment>
<dbReference type="InterPro" id="IPR036955">
    <property type="entry name" value="AP2/ERF_dom_sf"/>
</dbReference>
<keyword evidence="5" id="KW-0010">Activator</keyword>
<evidence type="ECO:0000256" key="1">
    <source>
        <dbReference type="ARBA" id="ARBA00004123"/>
    </source>
</evidence>
<dbReference type="PRINTS" id="PR00367">
    <property type="entry name" value="ETHRSPELEMNT"/>
</dbReference>
<dbReference type="SUPFAM" id="SSF54171">
    <property type="entry name" value="DNA-binding domain"/>
    <property type="match status" value="1"/>
</dbReference>
<keyword evidence="7" id="KW-0539">Nucleus</keyword>
<evidence type="ECO:0000313" key="11">
    <source>
        <dbReference type="EMBL" id="ERN00300.1"/>
    </source>
</evidence>
<evidence type="ECO:0000313" key="12">
    <source>
        <dbReference type="Proteomes" id="UP000017836"/>
    </source>
</evidence>
<organism evidence="11 12">
    <name type="scientific">Amborella trichopoda</name>
    <dbReference type="NCBI Taxonomy" id="13333"/>
    <lineage>
        <taxon>Eukaryota</taxon>
        <taxon>Viridiplantae</taxon>
        <taxon>Streptophyta</taxon>
        <taxon>Embryophyta</taxon>
        <taxon>Tracheophyta</taxon>
        <taxon>Spermatophyta</taxon>
        <taxon>Magnoliopsida</taxon>
        <taxon>Amborellales</taxon>
        <taxon>Amborellaceae</taxon>
        <taxon>Amborella</taxon>
    </lineage>
</organism>
<dbReference type="GO" id="GO:0003700">
    <property type="term" value="F:DNA-binding transcription factor activity"/>
    <property type="evidence" value="ECO:0007669"/>
    <property type="project" value="InterPro"/>
</dbReference>
<dbReference type="AlphaFoldDB" id="W1P027"/>
<sequence length="293" mass="32361">MTGSLEANALSLFQFPRGDDWNPAITLSDILLRGGGQTALDSVLADNGGFSSADGLMPLGSSIYFCQRDWLKQPERESINQLLPHNYPSFCANISTNSNSTSGCICPGISTSSLYQRRSPSSENSVRVSSPSCKTRKVYRGVRQRQWGKWVAEIRLPQRRMRVWLGTFLTAEEAARAYDRAAYKLRGEYAKLNFPMSREKGGRGMREVEAAVDAKLQAVWRRVGKGRGEEKERGVTGDDELGCRESGMGSGDGLSEEGYGCSSSPWEGDMEDDCFLAKMPSLEQELIWEVLAA</sequence>
<dbReference type="SMART" id="SM00380">
    <property type="entry name" value="AP2"/>
    <property type="match status" value="1"/>
</dbReference>
<dbReference type="GO" id="GO:0009873">
    <property type="term" value="P:ethylene-activated signaling pathway"/>
    <property type="evidence" value="ECO:0007669"/>
    <property type="project" value="UniProtKB-KW"/>
</dbReference>
<keyword evidence="12" id="KW-1185">Reference proteome</keyword>
<protein>
    <recommendedName>
        <fullName evidence="10">AP2/ERF domain-containing protein</fullName>
    </recommendedName>
</protein>
<dbReference type="Gene3D" id="3.30.730.10">
    <property type="entry name" value="AP2/ERF domain"/>
    <property type="match status" value="1"/>
</dbReference>
<dbReference type="OrthoDB" id="785956at2759"/>
<evidence type="ECO:0000256" key="7">
    <source>
        <dbReference type="ARBA" id="ARBA00023242"/>
    </source>
</evidence>
<evidence type="ECO:0000256" key="6">
    <source>
        <dbReference type="ARBA" id="ARBA00023163"/>
    </source>
</evidence>
<name>W1P027_AMBTC</name>
<evidence type="ECO:0000256" key="4">
    <source>
        <dbReference type="ARBA" id="ARBA00023125"/>
    </source>
</evidence>
<dbReference type="PANTHER" id="PTHR31657:SF40">
    <property type="entry name" value="ETHYLENE-RESPONSIVE TRANSCRIPTION FACTOR ERF062"/>
    <property type="match status" value="1"/>
</dbReference>
<evidence type="ECO:0000256" key="9">
    <source>
        <dbReference type="SAM" id="MobiDB-lite"/>
    </source>
</evidence>
<keyword evidence="6" id="KW-0804">Transcription</keyword>
<dbReference type="PROSITE" id="PS51032">
    <property type="entry name" value="AP2_ERF"/>
    <property type="match status" value="1"/>
</dbReference>
<keyword evidence="3" id="KW-0805">Transcription regulation</keyword>
<comment type="similarity">
    <text evidence="8">Belongs to the AP2/ERF transcription factor family. ERF subfamily.</text>
</comment>
<dbReference type="Gramene" id="ERN00300">
    <property type="protein sequence ID" value="ERN00300"/>
    <property type="gene ID" value="AMTR_s00107p00095070"/>
</dbReference>
<dbReference type="PANTHER" id="PTHR31657">
    <property type="entry name" value="ETHYLENE-RESPONSIVE TRANSCRIPTION FACTOR ERF061"/>
    <property type="match status" value="1"/>
</dbReference>
<dbReference type="CDD" id="cd00018">
    <property type="entry name" value="AP2"/>
    <property type="match status" value="1"/>
</dbReference>
<gene>
    <name evidence="11" type="ORF">AMTR_s00107p00095070</name>
</gene>
<dbReference type="eggNOG" id="ENOG502QTDE">
    <property type="taxonomic scope" value="Eukaryota"/>
</dbReference>
<dbReference type="EMBL" id="KI394917">
    <property type="protein sequence ID" value="ERN00300.1"/>
    <property type="molecule type" value="Genomic_DNA"/>
</dbReference>
<dbReference type="OMA" id="MEEHNYH"/>
<dbReference type="HOGENOM" id="CLU_057028_2_0_1"/>
<proteinExistence type="inferred from homology"/>